<dbReference type="InterPro" id="IPR016024">
    <property type="entry name" value="ARM-type_fold"/>
</dbReference>
<comment type="caution">
    <text evidence="3">The sequence shown here is derived from an EMBL/GenBank/DDBJ whole genome shotgun (WGS) entry which is preliminary data.</text>
</comment>
<evidence type="ECO:0000313" key="3">
    <source>
        <dbReference type="EMBL" id="RCK64191.1"/>
    </source>
</evidence>
<dbReference type="InterPro" id="IPR020839">
    <property type="entry name" value="SCD"/>
</dbReference>
<feature type="compositionally biased region" description="Polar residues" evidence="1">
    <location>
        <begin position="1039"/>
        <end position="1055"/>
    </location>
</feature>
<dbReference type="GO" id="GO:0000785">
    <property type="term" value="C:chromatin"/>
    <property type="evidence" value="ECO:0007669"/>
    <property type="project" value="TreeGrafter"/>
</dbReference>
<feature type="compositionally biased region" description="Low complexity" evidence="1">
    <location>
        <begin position="918"/>
        <end position="929"/>
    </location>
</feature>
<evidence type="ECO:0000259" key="2">
    <source>
        <dbReference type="PROSITE" id="PS51425"/>
    </source>
</evidence>
<evidence type="ECO:0000313" key="4">
    <source>
        <dbReference type="Proteomes" id="UP000253472"/>
    </source>
</evidence>
<dbReference type="Pfam" id="PF21581">
    <property type="entry name" value="SCD"/>
    <property type="match status" value="1"/>
</dbReference>
<protein>
    <submittedName>
        <fullName evidence="3">Cohesin subunit SCC3</fullName>
    </submittedName>
</protein>
<feature type="region of interest" description="Disordered" evidence="1">
    <location>
        <begin position="40"/>
        <end position="63"/>
    </location>
</feature>
<dbReference type="GO" id="GO:0007062">
    <property type="term" value="P:sister chromatid cohesion"/>
    <property type="evidence" value="ECO:0007669"/>
    <property type="project" value="UniProtKB-ARBA"/>
</dbReference>
<dbReference type="EMBL" id="QLNQ01000023">
    <property type="protein sequence ID" value="RCK64191.1"/>
    <property type="molecule type" value="Genomic_DNA"/>
</dbReference>
<feature type="region of interest" description="Disordered" evidence="1">
    <location>
        <begin position="916"/>
        <end position="950"/>
    </location>
</feature>
<dbReference type="GO" id="GO:0008278">
    <property type="term" value="C:cohesin complex"/>
    <property type="evidence" value="ECO:0007669"/>
    <property type="project" value="TreeGrafter"/>
</dbReference>
<dbReference type="InterPro" id="IPR039662">
    <property type="entry name" value="Cohesin_Scc3/SA"/>
</dbReference>
<dbReference type="Proteomes" id="UP000253472">
    <property type="component" value="Unassembled WGS sequence"/>
</dbReference>
<dbReference type="OrthoDB" id="498590at2759"/>
<evidence type="ECO:0000256" key="1">
    <source>
        <dbReference type="SAM" id="MobiDB-lite"/>
    </source>
</evidence>
<reference evidence="3 4" key="1">
    <citation type="submission" date="2018-06" db="EMBL/GenBank/DDBJ databases">
        <title>Whole genome sequencing of Candida tropicalis (genome annotated by CSBL at Korea University).</title>
        <authorList>
            <person name="Ahn J."/>
        </authorList>
    </citation>
    <scope>NUCLEOTIDE SEQUENCE [LARGE SCALE GENOMIC DNA]</scope>
    <source>
        <strain evidence="3 4">ATCC 20962</strain>
    </source>
</reference>
<accession>A0A367YGM5</accession>
<name>A0A367YGM5_9ASCO</name>
<dbReference type="PROSITE" id="PS51425">
    <property type="entry name" value="SCD"/>
    <property type="match status" value="1"/>
</dbReference>
<feature type="region of interest" description="Disordered" evidence="1">
    <location>
        <begin position="1005"/>
        <end position="1055"/>
    </location>
</feature>
<feature type="domain" description="SCD" evidence="2">
    <location>
        <begin position="293"/>
        <end position="381"/>
    </location>
</feature>
<gene>
    <name evidence="3" type="primary">IRR1_1</name>
    <name evidence="3" type="ORF">Cantr_10826</name>
</gene>
<dbReference type="GO" id="GO:0003682">
    <property type="term" value="F:chromatin binding"/>
    <property type="evidence" value="ECO:0007669"/>
    <property type="project" value="TreeGrafter"/>
</dbReference>
<dbReference type="PANTHER" id="PTHR11199">
    <property type="entry name" value="STROMAL ANTIGEN"/>
    <property type="match status" value="1"/>
</dbReference>
<dbReference type="PANTHER" id="PTHR11199:SF0">
    <property type="entry name" value="LD34181P-RELATED"/>
    <property type="match status" value="1"/>
</dbReference>
<dbReference type="Pfam" id="PF08514">
    <property type="entry name" value="STAG"/>
    <property type="match status" value="1"/>
</dbReference>
<organism evidence="3 4">
    <name type="scientific">Candida viswanathii</name>
    <dbReference type="NCBI Taxonomy" id="5486"/>
    <lineage>
        <taxon>Eukaryota</taxon>
        <taxon>Fungi</taxon>
        <taxon>Dikarya</taxon>
        <taxon>Ascomycota</taxon>
        <taxon>Saccharomycotina</taxon>
        <taxon>Pichiomycetes</taxon>
        <taxon>Debaryomycetaceae</taxon>
        <taxon>Candida/Lodderomyces clade</taxon>
        <taxon>Candida</taxon>
    </lineage>
</organism>
<dbReference type="STRING" id="5486.A0A367YGM5"/>
<dbReference type="AlphaFoldDB" id="A0A367YGM5"/>
<keyword evidence="4" id="KW-1185">Reference proteome</keyword>
<sequence length="1055" mass="122008">MVRRLSRRANAAVVSYKDVSDSEDDVQFLEEEEEFEVRKPVKRKASRKSKQPAKRQKKSKKTAKQLEEELEENYLYQALANTEANIQDVALDWVEEFEEDLTEEKYDAITGLINLILRSCGSLHLFQPHDLSNLESSADTVGEIAIAFGEQSFHKYPFKALPVFKKNVLQLFQEIIEIAHEKGLLYVYDNDSDEESLASPLMSYLLTWTTSLSTSAIRSLRFTATEIIFTVQSQLCKVIKSIEGNLDRSQRQLTKVKKSNKSKYETLTNTIESCQLQKNTVLEYFSDIVTIVVDKRYRDVDPQIRSTTLKHLGDAMVAYPEFFCQGIYLRYFGWLLCDPIGQVRAENSRCLIKSYRSFSVNNLPLGLRQFSEKYKLQLIKMSQIDSDTQVRMHSLGICCELLKLGFLDDEDTKVVVGNYPFKDNVRVQAEGARFVTLLGEESASSVDDKYKLFLETYKPDQFQDKISACLRVKSLIQLLVPIADKPVEVIFQNLSVHHETNWELLLKYFLLDISLIKFTKEDEDEPSDNEEIDEFKQQIDLSDVERLVLLKFIHGYIKYLYSKKVDDDVSAQLVKLVEYLPSILNVAVKSSKLFAVFLQIWTILLVEKESGYSLFDRLNKLEEYEEITSEIIKYFKEFDITAEFAPFFAALFESHGLTSAIKFQVQTVLDELVQEVIRTINDRDDAAFDLDSTNDELNDQISLIKSINSIAPVLHKLRELGDFVNIANLSDVSELITTLVNKVLRKFDLALIRSQWKHNFLQQLPTFLESLTRIYDLVLVIVSWKFERLMETTKEDQNRIAIDLEFDGIVDLINQTMRLVYECSTFPEFVDLKTTLIMKYIDFLLSFKVFYVKFEGDNDFENFLLFFNSNKQLLIVKRDMQLQILQVFLVKEVKLAHLLQVELDRDDEEDVNFDDYIEQTSGSSPPESSMFEEEDLQASQASNNDSDAKKEQTWRFEKDLSVYTLKLLSLVNLLLVLEDIYSRVRMNKDKLGSVFDKILEQQEVQETNIKEKEDDDDDNEPMSEEQNGVPQEDSAAQGEESQTIVDQETSTIVST</sequence>
<proteinExistence type="predicted"/>
<dbReference type="InterPro" id="IPR013721">
    <property type="entry name" value="STAG"/>
</dbReference>
<dbReference type="SUPFAM" id="SSF48371">
    <property type="entry name" value="ARM repeat"/>
    <property type="match status" value="1"/>
</dbReference>
<feature type="compositionally biased region" description="Acidic residues" evidence="1">
    <location>
        <begin position="1013"/>
        <end position="1023"/>
    </location>
</feature>
<dbReference type="GO" id="GO:0005634">
    <property type="term" value="C:nucleus"/>
    <property type="evidence" value="ECO:0007669"/>
    <property type="project" value="TreeGrafter"/>
</dbReference>